<organism evidence="8 9">
    <name type="scientific">Parapedobacter composti</name>
    <dbReference type="NCBI Taxonomy" id="623281"/>
    <lineage>
        <taxon>Bacteria</taxon>
        <taxon>Pseudomonadati</taxon>
        <taxon>Bacteroidota</taxon>
        <taxon>Sphingobacteriia</taxon>
        <taxon>Sphingobacteriales</taxon>
        <taxon>Sphingobacteriaceae</taxon>
        <taxon>Parapedobacter</taxon>
    </lineage>
</organism>
<dbReference type="SUPFAM" id="SSF51230">
    <property type="entry name" value="Single hybrid motif"/>
    <property type="match status" value="1"/>
</dbReference>
<dbReference type="AlphaFoldDB" id="A0A1I1L4S9"/>
<dbReference type="Gene3D" id="2.40.30.170">
    <property type="match status" value="1"/>
</dbReference>
<gene>
    <name evidence="8" type="ORF">SAMN05421747_11866</name>
</gene>
<evidence type="ECO:0000256" key="2">
    <source>
        <dbReference type="ARBA" id="ARBA00022692"/>
    </source>
</evidence>
<dbReference type="RefSeq" id="WP_090974691.1">
    <property type="nucleotide sequence ID" value="NZ_FOLL01000018.1"/>
</dbReference>
<comment type="subcellular location">
    <subcellularLocation>
        <location evidence="1">Membrane</location>
        <topology evidence="1">Single-pass membrane protein</topology>
    </subcellularLocation>
</comment>
<dbReference type="Pfam" id="PF26002">
    <property type="entry name" value="Beta-barrel_AprE"/>
    <property type="match status" value="1"/>
</dbReference>
<feature type="domain" description="AprE-like beta-barrel" evidence="7">
    <location>
        <begin position="278"/>
        <end position="362"/>
    </location>
</feature>
<dbReference type="InterPro" id="IPR058982">
    <property type="entry name" value="Beta-barrel_AprE"/>
</dbReference>
<evidence type="ECO:0000313" key="8">
    <source>
        <dbReference type="EMBL" id="SFC67532.1"/>
    </source>
</evidence>
<evidence type="ECO:0000256" key="5">
    <source>
        <dbReference type="SAM" id="Phobius"/>
    </source>
</evidence>
<evidence type="ECO:0000256" key="3">
    <source>
        <dbReference type="ARBA" id="ARBA00022989"/>
    </source>
</evidence>
<protein>
    <submittedName>
        <fullName evidence="8">HlyD family secretion protein</fullName>
    </submittedName>
</protein>
<dbReference type="STRING" id="623281.SAMN05421747_11866"/>
<evidence type="ECO:0000256" key="1">
    <source>
        <dbReference type="ARBA" id="ARBA00004167"/>
    </source>
</evidence>
<dbReference type="GO" id="GO:0016020">
    <property type="term" value="C:membrane"/>
    <property type="evidence" value="ECO:0007669"/>
    <property type="project" value="UniProtKB-SubCell"/>
</dbReference>
<dbReference type="InterPro" id="IPR011053">
    <property type="entry name" value="Single_hybrid_motif"/>
</dbReference>
<keyword evidence="2 5" id="KW-0812">Transmembrane</keyword>
<dbReference type="Gene3D" id="1.10.287.470">
    <property type="entry name" value="Helix hairpin bin"/>
    <property type="match status" value="1"/>
</dbReference>
<dbReference type="EMBL" id="FOLL01000018">
    <property type="protein sequence ID" value="SFC67532.1"/>
    <property type="molecule type" value="Genomic_DNA"/>
</dbReference>
<dbReference type="InterPro" id="IPR058648">
    <property type="entry name" value="HH_CzcB-like"/>
</dbReference>
<dbReference type="PRINTS" id="PR01490">
    <property type="entry name" value="RTXTOXIND"/>
</dbReference>
<accession>A0A1I1L4S9</accession>
<sequence>MNDKLFPAEIVEYTSEYHFYKYNPKTLVIYRILILVVLAAMLSLFFVKVDVSVKAFGVVRAVTENHAVKSIVSGRIEEVSVKENQQVVAGQVLARIKTDILDQEKHLLTSQQAEFLNQLADLQKLTNLIRSRAFSARPALSSSVYSQQYTLFWQKAHKLQNQLELAQKNFERYEKLYNNRVISAAEYEEAQYAYQQAKVELELIYDEQGAVWQQELNTLRLKTGELSSKISQVGKEQEFYVLEAPADGTLQALKGLERGSAISANEVLAEISPDSGIVVETYVAPKDIGYLAVGTPVNLQIDAYNYNQWGMASGKVQAISADIFTEGGQPFFKVRCELEDDTLYLKNGYEGKIRKGMTLQARFFVTERTLFQLLYDKADDWLNPNVLPQQQAGI</sequence>
<feature type="transmembrane region" description="Helical" evidence="5">
    <location>
        <begin position="28"/>
        <end position="47"/>
    </location>
</feature>
<dbReference type="InterPro" id="IPR050739">
    <property type="entry name" value="MFP"/>
</dbReference>
<reference evidence="8 9" key="1">
    <citation type="submission" date="2016-10" db="EMBL/GenBank/DDBJ databases">
        <authorList>
            <person name="de Groot N.N."/>
        </authorList>
    </citation>
    <scope>NUCLEOTIDE SEQUENCE [LARGE SCALE GENOMIC DNA]</scope>
    <source>
        <strain evidence="8 9">DSM 22900</strain>
    </source>
</reference>
<dbReference type="Pfam" id="PF25893">
    <property type="entry name" value="HH_CzcB"/>
    <property type="match status" value="1"/>
</dbReference>
<evidence type="ECO:0000259" key="6">
    <source>
        <dbReference type="Pfam" id="PF25893"/>
    </source>
</evidence>
<evidence type="ECO:0000313" key="9">
    <source>
        <dbReference type="Proteomes" id="UP000199577"/>
    </source>
</evidence>
<evidence type="ECO:0000256" key="4">
    <source>
        <dbReference type="ARBA" id="ARBA00023136"/>
    </source>
</evidence>
<dbReference type="PANTHER" id="PTHR30386:SF26">
    <property type="entry name" value="TRANSPORT PROTEIN COMB"/>
    <property type="match status" value="1"/>
</dbReference>
<name>A0A1I1L4S9_9SPHI</name>
<dbReference type="OrthoDB" id="594147at2"/>
<keyword evidence="9" id="KW-1185">Reference proteome</keyword>
<proteinExistence type="predicted"/>
<feature type="domain" description="CzcB-like alpha-helical hairpin" evidence="6">
    <location>
        <begin position="160"/>
        <end position="203"/>
    </location>
</feature>
<keyword evidence="4 5" id="KW-0472">Membrane</keyword>
<dbReference type="Proteomes" id="UP000199577">
    <property type="component" value="Unassembled WGS sequence"/>
</dbReference>
<dbReference type="Gene3D" id="2.40.50.100">
    <property type="match status" value="1"/>
</dbReference>
<dbReference type="PANTHER" id="PTHR30386">
    <property type="entry name" value="MEMBRANE FUSION SUBUNIT OF EMRAB-TOLC MULTIDRUG EFFLUX PUMP"/>
    <property type="match status" value="1"/>
</dbReference>
<keyword evidence="3 5" id="KW-1133">Transmembrane helix</keyword>
<evidence type="ECO:0000259" key="7">
    <source>
        <dbReference type="Pfam" id="PF26002"/>
    </source>
</evidence>